<evidence type="ECO:0000313" key="3">
    <source>
        <dbReference type="Proteomes" id="UP000683360"/>
    </source>
</evidence>
<feature type="region of interest" description="Disordered" evidence="1">
    <location>
        <begin position="185"/>
        <end position="205"/>
    </location>
</feature>
<evidence type="ECO:0000256" key="1">
    <source>
        <dbReference type="SAM" id="MobiDB-lite"/>
    </source>
</evidence>
<sequence length="352" mass="40130">MFDALLFTHLGILWNTKTSSNKQIISNRNIESYVLAVNTRSVFYLIYQYQTYNIAVNMDDITNSGTFLNETEGLFFRNISKRKHSDSEFDIENTKRQKIDLQKTQADDDIKVENNDELLQSENDVSSGKKEENVKPAQFEAQESYIAHLKDDDALSLNEENELEPSLTISKIESNDESLTLDNHRVAKNDDSQPEPSEISCEKEKTNDTAIKTVCDTISERDTNSQNSDDSSTTGIDILDNGTSAVSDPEPEIRVEAKKFPKLYRLLREAAYNWRGLKTKRRRYRNGIKTIVEIDVGKLPSNVDIIDLTSEELRKPHEVCNENTNNTFHKFAQAHGEVLLVGHIPADCLQYI</sequence>
<proteinExistence type="predicted"/>
<comment type="caution">
    <text evidence="2">The sequence shown here is derived from an EMBL/GenBank/DDBJ whole genome shotgun (WGS) entry which is preliminary data.</text>
</comment>
<gene>
    <name evidence="2" type="ORF">MEDL_21194</name>
</gene>
<name>A0A8S3RPC8_MYTED</name>
<dbReference type="EMBL" id="CAJPWZ010001064">
    <property type="protein sequence ID" value="CAG2206892.1"/>
    <property type="molecule type" value="Genomic_DNA"/>
</dbReference>
<reference evidence="2" key="1">
    <citation type="submission" date="2021-03" db="EMBL/GenBank/DDBJ databases">
        <authorList>
            <person name="Bekaert M."/>
        </authorList>
    </citation>
    <scope>NUCLEOTIDE SEQUENCE</scope>
</reference>
<feature type="region of interest" description="Disordered" evidence="1">
    <location>
        <begin position="219"/>
        <end position="249"/>
    </location>
</feature>
<accession>A0A8S3RPC8</accession>
<evidence type="ECO:0000313" key="2">
    <source>
        <dbReference type="EMBL" id="CAG2206892.1"/>
    </source>
</evidence>
<dbReference type="OrthoDB" id="6127824at2759"/>
<organism evidence="2 3">
    <name type="scientific">Mytilus edulis</name>
    <name type="common">Blue mussel</name>
    <dbReference type="NCBI Taxonomy" id="6550"/>
    <lineage>
        <taxon>Eukaryota</taxon>
        <taxon>Metazoa</taxon>
        <taxon>Spiralia</taxon>
        <taxon>Lophotrochozoa</taxon>
        <taxon>Mollusca</taxon>
        <taxon>Bivalvia</taxon>
        <taxon>Autobranchia</taxon>
        <taxon>Pteriomorphia</taxon>
        <taxon>Mytilida</taxon>
        <taxon>Mytiloidea</taxon>
        <taxon>Mytilidae</taxon>
        <taxon>Mytilinae</taxon>
        <taxon>Mytilus</taxon>
    </lineage>
</organism>
<dbReference type="Proteomes" id="UP000683360">
    <property type="component" value="Unassembled WGS sequence"/>
</dbReference>
<protein>
    <submittedName>
        <fullName evidence="2">Uncharacterized protein</fullName>
    </submittedName>
</protein>
<feature type="compositionally biased region" description="Low complexity" evidence="1">
    <location>
        <begin position="224"/>
        <end position="234"/>
    </location>
</feature>
<keyword evidence="3" id="KW-1185">Reference proteome</keyword>
<dbReference type="AlphaFoldDB" id="A0A8S3RPC8"/>